<organism evidence="2 3">
    <name type="scientific">Streptomyces pactum</name>
    <dbReference type="NCBI Taxonomy" id="68249"/>
    <lineage>
        <taxon>Bacteria</taxon>
        <taxon>Bacillati</taxon>
        <taxon>Actinomycetota</taxon>
        <taxon>Actinomycetes</taxon>
        <taxon>Kitasatosporales</taxon>
        <taxon>Streptomycetaceae</taxon>
        <taxon>Streptomyces</taxon>
    </lineage>
</organism>
<evidence type="ECO:0000256" key="1">
    <source>
        <dbReference type="SAM" id="MobiDB-lite"/>
    </source>
</evidence>
<proteinExistence type="predicted"/>
<reference evidence="2 3" key="1">
    <citation type="submission" date="2020-09" db="EMBL/GenBank/DDBJ databases">
        <title>Biosynthesis of the nuclear factor of activated T cells inhibitor NFAT-133 and its congeners in Streptomyces pactum.</title>
        <authorList>
            <person name="Zhou W."/>
            <person name="Posri P."/>
            <person name="Abugrain M.E."/>
            <person name="Weisberg A.J."/>
            <person name="Chang J.H."/>
            <person name="Mahmud T."/>
        </authorList>
    </citation>
    <scope>NUCLEOTIDE SEQUENCE [LARGE SCALE GENOMIC DNA]</scope>
    <source>
        <strain evidence="2 3">ATCC 27456</strain>
    </source>
</reference>
<name>A0ABS0NJ75_9ACTN</name>
<evidence type="ECO:0000313" key="3">
    <source>
        <dbReference type="Proteomes" id="UP000807371"/>
    </source>
</evidence>
<dbReference type="Proteomes" id="UP000807371">
    <property type="component" value="Unassembled WGS sequence"/>
</dbReference>
<feature type="compositionally biased region" description="Basic and acidic residues" evidence="1">
    <location>
        <begin position="175"/>
        <end position="196"/>
    </location>
</feature>
<sequence>MGYLESRKNLAGCVAGLGGLGLTFAGAAGTYWPVVIGGLYGAAALIAPPERPRSPEFPDPEEQLEAVRTDFATLREYLGEVTLPPAAGGRLTELTDLLEALLEPGWVGDALGRDPEAVHALSRAIRQDIPEAVDTYARARWWTRLNPGTEPPERHLERQLGLLFEEADALASALRDTEARRQETHTRYLEDRRRGG</sequence>
<comment type="caution">
    <text evidence="2">The sequence shown here is derived from an EMBL/GenBank/DDBJ whole genome shotgun (WGS) entry which is preliminary data.</text>
</comment>
<feature type="region of interest" description="Disordered" evidence="1">
    <location>
        <begin position="174"/>
        <end position="196"/>
    </location>
</feature>
<accession>A0ABS0NJ75</accession>
<dbReference type="EMBL" id="JACYXC010000001">
    <property type="protein sequence ID" value="MBH5335149.1"/>
    <property type="molecule type" value="Genomic_DNA"/>
</dbReference>
<gene>
    <name evidence="2" type="ORF">IHE55_10210</name>
</gene>
<keyword evidence="3" id="KW-1185">Reference proteome</keyword>
<evidence type="ECO:0000313" key="2">
    <source>
        <dbReference type="EMBL" id="MBH5335149.1"/>
    </source>
</evidence>
<protein>
    <submittedName>
        <fullName evidence="2">Uncharacterized protein</fullName>
    </submittedName>
</protein>